<keyword evidence="2" id="KW-1185">Reference proteome</keyword>
<sequence length="134" mass="14500">MKTIGLITVLMLLIISIGLFSFVKYNPPLVIGTVATSLDEHIVIVGIGNKGVNDVKVKKVLINNNEEPSKQKIQVSHPLKGFIISDDSNSEARNYHFVNIGDVTIQSNTSPATQFAKLDNGTATESDKSYGLTV</sequence>
<evidence type="ECO:0000313" key="1">
    <source>
        <dbReference type="EMBL" id="MBZ5750921.1"/>
    </source>
</evidence>
<proteinExistence type="predicted"/>
<dbReference type="Proteomes" id="UP001165287">
    <property type="component" value="Unassembled WGS sequence"/>
</dbReference>
<comment type="caution">
    <text evidence="1">The sequence shown here is derived from an EMBL/GenBank/DDBJ whole genome shotgun (WGS) entry which is preliminary data.</text>
</comment>
<gene>
    <name evidence="1" type="ORF">K9V48_11820</name>
</gene>
<accession>A0ABS7URJ7</accession>
<name>A0ABS7URJ7_9BACI</name>
<organism evidence="1 2">
    <name type="scientific">Metabacillus rhizolycopersici</name>
    <dbReference type="NCBI Taxonomy" id="2875709"/>
    <lineage>
        <taxon>Bacteria</taxon>
        <taxon>Bacillati</taxon>
        <taxon>Bacillota</taxon>
        <taxon>Bacilli</taxon>
        <taxon>Bacillales</taxon>
        <taxon>Bacillaceae</taxon>
        <taxon>Metabacillus</taxon>
    </lineage>
</organism>
<evidence type="ECO:0000313" key="2">
    <source>
        <dbReference type="Proteomes" id="UP001165287"/>
    </source>
</evidence>
<reference evidence="1" key="1">
    <citation type="submission" date="2024-05" db="EMBL/GenBank/DDBJ databases">
        <title>Metabacillus sp. nov., isolated from the rhizosphere soil of tomato plants.</title>
        <authorList>
            <person name="Ma R."/>
        </authorList>
    </citation>
    <scope>NUCLEOTIDE SEQUENCE</scope>
    <source>
        <strain evidence="1">DBTR6</strain>
    </source>
</reference>
<protein>
    <submittedName>
        <fullName evidence="1">Uncharacterized protein</fullName>
    </submittedName>
</protein>
<dbReference type="RefSeq" id="WP_224139198.1">
    <property type="nucleotide sequence ID" value="NZ_JAIQUM010000022.1"/>
</dbReference>
<dbReference type="EMBL" id="JAIQUM010000022">
    <property type="protein sequence ID" value="MBZ5750921.1"/>
    <property type="molecule type" value="Genomic_DNA"/>
</dbReference>